<dbReference type="Proteomes" id="UP000247409">
    <property type="component" value="Unassembled WGS sequence"/>
</dbReference>
<accession>A0A2V3IPW2</accession>
<organism evidence="3 4">
    <name type="scientific">Gracilariopsis chorda</name>
    <dbReference type="NCBI Taxonomy" id="448386"/>
    <lineage>
        <taxon>Eukaryota</taxon>
        <taxon>Rhodophyta</taxon>
        <taxon>Florideophyceae</taxon>
        <taxon>Rhodymeniophycidae</taxon>
        <taxon>Gracilariales</taxon>
        <taxon>Gracilariaceae</taxon>
        <taxon>Gracilariopsis</taxon>
    </lineage>
</organism>
<evidence type="ECO:0000313" key="3">
    <source>
        <dbReference type="EMBL" id="PXF43170.1"/>
    </source>
</evidence>
<name>A0A2V3IPW2_9FLOR</name>
<dbReference type="InterPro" id="IPR001424">
    <property type="entry name" value="SOD_Cu_Zn_dom"/>
</dbReference>
<reference evidence="3 4" key="1">
    <citation type="journal article" date="2018" name="Mol. Biol. Evol.">
        <title>Analysis of the draft genome of the red seaweed Gracilariopsis chorda provides insights into genome size evolution in Rhodophyta.</title>
        <authorList>
            <person name="Lee J."/>
            <person name="Yang E.C."/>
            <person name="Graf L."/>
            <person name="Yang J.H."/>
            <person name="Qiu H."/>
            <person name="Zel Zion U."/>
            <person name="Chan C.X."/>
            <person name="Stephens T.G."/>
            <person name="Weber A.P.M."/>
            <person name="Boo G.H."/>
            <person name="Boo S.M."/>
            <person name="Kim K.M."/>
            <person name="Shin Y."/>
            <person name="Jung M."/>
            <person name="Lee S.J."/>
            <person name="Yim H.S."/>
            <person name="Lee J.H."/>
            <person name="Bhattacharya D."/>
            <person name="Yoon H.S."/>
        </authorList>
    </citation>
    <scope>NUCLEOTIDE SEQUENCE [LARGE SCALE GENOMIC DNA]</scope>
    <source>
        <strain evidence="3 4">SKKU-2015</strain>
        <tissue evidence="3">Whole body</tissue>
    </source>
</reference>
<dbReference type="InterPro" id="IPR024134">
    <property type="entry name" value="SOD_Cu/Zn_/chaperone"/>
</dbReference>
<sequence>MGRSAVVVVLSAALLCAVALASNQRQREGARSLKVTSRHAVVPSFSESTCSALPTLICNVQPTDGNQVSGTVYLTPIWSQRSADSQSFACYTRVTASIAGLPGPKHGFHAHTYGDLSSADGKSTGGHFTNPAGTDAQHGYPGDATRHWGDFGNLHVGADGIAEYDRIDDVIRLGGMVGRSITIHAEDDKGVEEQPSGGAGSRVAYCVIGYANPAVVADA</sequence>
<dbReference type="GO" id="GO:0005507">
    <property type="term" value="F:copper ion binding"/>
    <property type="evidence" value="ECO:0007669"/>
    <property type="project" value="InterPro"/>
</dbReference>
<evidence type="ECO:0000256" key="1">
    <source>
        <dbReference type="SAM" id="SignalP"/>
    </source>
</evidence>
<feature type="signal peptide" evidence="1">
    <location>
        <begin position="1"/>
        <end position="21"/>
    </location>
</feature>
<dbReference type="GO" id="GO:0006801">
    <property type="term" value="P:superoxide metabolic process"/>
    <property type="evidence" value="ECO:0007669"/>
    <property type="project" value="InterPro"/>
</dbReference>
<keyword evidence="4" id="KW-1185">Reference proteome</keyword>
<dbReference type="STRING" id="448386.A0A2V3IPW2"/>
<proteinExistence type="predicted"/>
<dbReference type="EMBL" id="NBIV01000135">
    <property type="protein sequence ID" value="PXF43170.1"/>
    <property type="molecule type" value="Genomic_DNA"/>
</dbReference>
<dbReference type="Pfam" id="PF00080">
    <property type="entry name" value="Sod_Cu"/>
    <property type="match status" value="1"/>
</dbReference>
<dbReference type="PANTHER" id="PTHR10003">
    <property type="entry name" value="SUPEROXIDE DISMUTASE CU-ZN -RELATED"/>
    <property type="match status" value="1"/>
</dbReference>
<dbReference type="Gene3D" id="2.60.40.200">
    <property type="entry name" value="Superoxide dismutase, copper/zinc binding domain"/>
    <property type="match status" value="1"/>
</dbReference>
<comment type="caution">
    <text evidence="3">The sequence shown here is derived from an EMBL/GenBank/DDBJ whole genome shotgun (WGS) entry which is preliminary data.</text>
</comment>
<dbReference type="AlphaFoldDB" id="A0A2V3IPW2"/>
<gene>
    <name evidence="3" type="ORF">BWQ96_07114</name>
</gene>
<protein>
    <submittedName>
        <fullName evidence="3">Superoxide dismutase [Cu-Zn]</fullName>
    </submittedName>
</protein>
<evidence type="ECO:0000313" key="4">
    <source>
        <dbReference type="Proteomes" id="UP000247409"/>
    </source>
</evidence>
<dbReference type="SUPFAM" id="SSF49329">
    <property type="entry name" value="Cu,Zn superoxide dismutase-like"/>
    <property type="match status" value="1"/>
</dbReference>
<dbReference type="InterPro" id="IPR036423">
    <property type="entry name" value="SOD-like_Cu/Zn_dom_sf"/>
</dbReference>
<keyword evidence="1" id="KW-0732">Signal</keyword>
<feature type="chain" id="PRO_5015885609" evidence="1">
    <location>
        <begin position="22"/>
        <end position="219"/>
    </location>
</feature>
<dbReference type="OrthoDB" id="2015551at2759"/>
<evidence type="ECO:0000259" key="2">
    <source>
        <dbReference type="Pfam" id="PF00080"/>
    </source>
</evidence>
<feature type="domain" description="Superoxide dismutase copper/zinc binding" evidence="2">
    <location>
        <begin position="70"/>
        <end position="208"/>
    </location>
</feature>